<reference evidence="2" key="2">
    <citation type="submission" date="2020-06" db="EMBL/GenBank/DDBJ databases">
        <title>Helianthus annuus Genome sequencing and assembly Release 2.</title>
        <authorList>
            <person name="Gouzy J."/>
            <person name="Langlade N."/>
            <person name="Munos S."/>
        </authorList>
    </citation>
    <scope>NUCLEOTIDE SEQUENCE</scope>
    <source>
        <tissue evidence="2">Leaves</tissue>
    </source>
</reference>
<name>A0A9K3NH53_HELAN</name>
<sequence>MHSWRYPFLLHISQHLCSFCLSTKVTQTLNQRVVSENTCNDAFLGHVGK</sequence>
<organism evidence="2 3">
    <name type="scientific">Helianthus annuus</name>
    <name type="common">Common sunflower</name>
    <dbReference type="NCBI Taxonomy" id="4232"/>
    <lineage>
        <taxon>Eukaryota</taxon>
        <taxon>Viridiplantae</taxon>
        <taxon>Streptophyta</taxon>
        <taxon>Embryophyta</taxon>
        <taxon>Tracheophyta</taxon>
        <taxon>Spermatophyta</taxon>
        <taxon>Magnoliopsida</taxon>
        <taxon>eudicotyledons</taxon>
        <taxon>Gunneridae</taxon>
        <taxon>Pentapetalae</taxon>
        <taxon>asterids</taxon>
        <taxon>campanulids</taxon>
        <taxon>Asterales</taxon>
        <taxon>Asteraceae</taxon>
        <taxon>Asteroideae</taxon>
        <taxon>Heliantheae alliance</taxon>
        <taxon>Heliantheae</taxon>
        <taxon>Helianthus</taxon>
    </lineage>
</organism>
<proteinExistence type="predicted"/>
<feature type="signal peptide" evidence="1">
    <location>
        <begin position="1"/>
        <end position="22"/>
    </location>
</feature>
<accession>A0A9K3NH53</accession>
<evidence type="ECO:0000313" key="3">
    <source>
        <dbReference type="Proteomes" id="UP000215914"/>
    </source>
</evidence>
<gene>
    <name evidence="2" type="ORF">HanXRQr2_Chr07g0314181</name>
</gene>
<evidence type="ECO:0000256" key="1">
    <source>
        <dbReference type="SAM" id="SignalP"/>
    </source>
</evidence>
<feature type="chain" id="PRO_5039943503" evidence="1">
    <location>
        <begin position="23"/>
        <end position="49"/>
    </location>
</feature>
<evidence type="ECO:0000313" key="2">
    <source>
        <dbReference type="EMBL" id="KAF5800272.1"/>
    </source>
</evidence>
<reference evidence="2" key="1">
    <citation type="journal article" date="2017" name="Nature">
        <title>The sunflower genome provides insights into oil metabolism, flowering and Asterid evolution.</title>
        <authorList>
            <person name="Badouin H."/>
            <person name="Gouzy J."/>
            <person name="Grassa C.J."/>
            <person name="Murat F."/>
            <person name="Staton S.E."/>
            <person name="Cottret L."/>
            <person name="Lelandais-Briere C."/>
            <person name="Owens G.L."/>
            <person name="Carrere S."/>
            <person name="Mayjonade B."/>
            <person name="Legrand L."/>
            <person name="Gill N."/>
            <person name="Kane N.C."/>
            <person name="Bowers J.E."/>
            <person name="Hubner S."/>
            <person name="Bellec A."/>
            <person name="Berard A."/>
            <person name="Berges H."/>
            <person name="Blanchet N."/>
            <person name="Boniface M.C."/>
            <person name="Brunel D."/>
            <person name="Catrice O."/>
            <person name="Chaidir N."/>
            <person name="Claudel C."/>
            <person name="Donnadieu C."/>
            <person name="Faraut T."/>
            <person name="Fievet G."/>
            <person name="Helmstetter N."/>
            <person name="King M."/>
            <person name="Knapp S.J."/>
            <person name="Lai Z."/>
            <person name="Le Paslier M.C."/>
            <person name="Lippi Y."/>
            <person name="Lorenzon L."/>
            <person name="Mandel J.R."/>
            <person name="Marage G."/>
            <person name="Marchand G."/>
            <person name="Marquand E."/>
            <person name="Bret-Mestries E."/>
            <person name="Morien E."/>
            <person name="Nambeesan S."/>
            <person name="Nguyen T."/>
            <person name="Pegot-Espagnet P."/>
            <person name="Pouilly N."/>
            <person name="Raftis F."/>
            <person name="Sallet E."/>
            <person name="Schiex T."/>
            <person name="Thomas J."/>
            <person name="Vandecasteele C."/>
            <person name="Vares D."/>
            <person name="Vear F."/>
            <person name="Vautrin S."/>
            <person name="Crespi M."/>
            <person name="Mangin B."/>
            <person name="Burke J.M."/>
            <person name="Salse J."/>
            <person name="Munos S."/>
            <person name="Vincourt P."/>
            <person name="Rieseberg L.H."/>
            <person name="Langlade N.B."/>
        </authorList>
    </citation>
    <scope>NUCLEOTIDE SEQUENCE</scope>
    <source>
        <tissue evidence="2">Leaves</tissue>
    </source>
</reference>
<comment type="caution">
    <text evidence="2">The sequence shown here is derived from an EMBL/GenBank/DDBJ whole genome shotgun (WGS) entry which is preliminary data.</text>
</comment>
<keyword evidence="1" id="KW-0732">Signal</keyword>
<dbReference type="Gramene" id="mRNA:HanXRQr2_Chr07g0314181">
    <property type="protein sequence ID" value="CDS:HanXRQr2_Chr07g0314181.1"/>
    <property type="gene ID" value="HanXRQr2_Chr07g0314181"/>
</dbReference>
<dbReference type="EMBL" id="MNCJ02000322">
    <property type="protein sequence ID" value="KAF5800272.1"/>
    <property type="molecule type" value="Genomic_DNA"/>
</dbReference>
<protein>
    <submittedName>
        <fullName evidence="2">Uncharacterized protein</fullName>
    </submittedName>
</protein>
<dbReference type="AlphaFoldDB" id="A0A9K3NH53"/>
<dbReference type="Proteomes" id="UP000215914">
    <property type="component" value="Unassembled WGS sequence"/>
</dbReference>
<keyword evidence="3" id="KW-1185">Reference proteome</keyword>